<sequence length="294" mass="32572">MSLDSRIVQVSRRSFMAGISLFPVFRRAMAHSLEPDFAAIERRSGGKIGVSVLDTETGKTLQWRANDRFPFCSSAKVPLVAYVLWKADRGEISLDQIVHYTEADLLPYAPVTRVAVSKGFLSIAELCQAAVTLSDNTAANLLWRETGGYKALNAWMQSEGDHEFNLSGIEPELNWAQYGDRHNTTTPVAMAKTYERFVLGDTLKSASRDKLTNWLLSNKTGERRIRAGLPHAWRVGDKTGTFNENYFSTVDIGVVWPIARRPMVIACFVAGTPDTDSAEYAIAEAAQAIASWMS</sequence>
<gene>
    <name evidence="5" type="primary">bla</name>
    <name evidence="5" type="ORF">GT348_07785</name>
</gene>
<comment type="catalytic activity">
    <reaction evidence="1">
        <text>a beta-lactam + H2O = a substituted beta-amino acid</text>
        <dbReference type="Rhea" id="RHEA:20401"/>
        <dbReference type="ChEBI" id="CHEBI:15377"/>
        <dbReference type="ChEBI" id="CHEBI:35627"/>
        <dbReference type="ChEBI" id="CHEBI:140347"/>
        <dbReference type="EC" id="3.5.2.6"/>
    </reaction>
</comment>
<evidence type="ECO:0000313" key="5">
    <source>
        <dbReference type="EMBL" id="QHI96146.1"/>
    </source>
</evidence>
<dbReference type="InterPro" id="IPR000871">
    <property type="entry name" value="Beta-lactam_class-A"/>
</dbReference>
<dbReference type="GO" id="GO:0030655">
    <property type="term" value="P:beta-lactam antibiotic catabolic process"/>
    <property type="evidence" value="ECO:0007669"/>
    <property type="project" value="InterPro"/>
</dbReference>
<dbReference type="KEGG" id="bomb:GT348_07785"/>
<comment type="similarity">
    <text evidence="2">Belongs to the class-A beta-lactamase family.</text>
</comment>
<organism evidence="5 6">
    <name type="scientific">Aristophania vespae</name>
    <dbReference type="NCBI Taxonomy" id="2697033"/>
    <lineage>
        <taxon>Bacteria</taxon>
        <taxon>Pseudomonadati</taxon>
        <taxon>Pseudomonadota</taxon>
        <taxon>Alphaproteobacteria</taxon>
        <taxon>Acetobacterales</taxon>
        <taxon>Acetobacteraceae</taxon>
        <taxon>Aristophania</taxon>
    </lineage>
</organism>
<evidence type="ECO:0000256" key="1">
    <source>
        <dbReference type="ARBA" id="ARBA00001526"/>
    </source>
</evidence>
<dbReference type="InterPro" id="IPR045155">
    <property type="entry name" value="Beta-lactam_cat"/>
</dbReference>
<dbReference type="AlphaFoldDB" id="A0A6P1NCU7"/>
<evidence type="ECO:0000256" key="3">
    <source>
        <dbReference type="ARBA" id="ARBA00012865"/>
    </source>
</evidence>
<proteinExistence type="inferred from homology"/>
<dbReference type="GO" id="GO:0008800">
    <property type="term" value="F:beta-lactamase activity"/>
    <property type="evidence" value="ECO:0007669"/>
    <property type="project" value="UniProtKB-EC"/>
</dbReference>
<dbReference type="PRINTS" id="PR00118">
    <property type="entry name" value="BLACTAMASEA"/>
</dbReference>
<dbReference type="NCBIfam" id="NF033103">
    <property type="entry name" value="bla_class_A"/>
    <property type="match status" value="1"/>
</dbReference>
<dbReference type="GO" id="GO:0046677">
    <property type="term" value="P:response to antibiotic"/>
    <property type="evidence" value="ECO:0007669"/>
    <property type="project" value="InterPro"/>
</dbReference>
<dbReference type="EMBL" id="CP047652">
    <property type="protein sequence ID" value="QHI96146.1"/>
    <property type="molecule type" value="Genomic_DNA"/>
</dbReference>
<dbReference type="SUPFAM" id="SSF56601">
    <property type="entry name" value="beta-lactamase/transpeptidase-like"/>
    <property type="match status" value="1"/>
</dbReference>
<name>A0A6P1NCU7_9PROT</name>
<dbReference type="PANTHER" id="PTHR35333:SF3">
    <property type="entry name" value="BETA-LACTAMASE-TYPE TRANSPEPTIDASE FOLD CONTAINING PROTEIN"/>
    <property type="match status" value="1"/>
</dbReference>
<reference evidence="5 6" key="1">
    <citation type="submission" date="2020-01" db="EMBL/GenBank/DDBJ databases">
        <title>Genome sequencing of strain KACC 21507.</title>
        <authorList>
            <person name="Heo J."/>
            <person name="Kim S.-J."/>
            <person name="Kim J.-S."/>
            <person name="Hong S.-B."/>
            <person name="Kwon S.-W."/>
        </authorList>
    </citation>
    <scope>NUCLEOTIDE SEQUENCE [LARGE SCALE GENOMIC DNA]</scope>
    <source>
        <strain evidence="5 6">KACC 21507</strain>
    </source>
</reference>
<dbReference type="RefSeq" id="WP_160619219.1">
    <property type="nucleotide sequence ID" value="NZ_CP047652.1"/>
</dbReference>
<dbReference type="Gene3D" id="3.40.710.10">
    <property type="entry name" value="DD-peptidase/beta-lactamase superfamily"/>
    <property type="match status" value="1"/>
</dbReference>
<protein>
    <recommendedName>
        <fullName evidence="3">beta-lactamase</fullName>
        <ecNumber evidence="3">3.5.2.6</ecNumber>
    </recommendedName>
</protein>
<evidence type="ECO:0000256" key="2">
    <source>
        <dbReference type="ARBA" id="ARBA00009009"/>
    </source>
</evidence>
<evidence type="ECO:0000259" key="4">
    <source>
        <dbReference type="Pfam" id="PF13354"/>
    </source>
</evidence>
<dbReference type="Pfam" id="PF13354">
    <property type="entry name" value="Beta-lactamase2"/>
    <property type="match status" value="1"/>
</dbReference>
<dbReference type="Proteomes" id="UP000463975">
    <property type="component" value="Chromosome"/>
</dbReference>
<dbReference type="EC" id="3.5.2.6" evidence="3"/>
<keyword evidence="6" id="KW-1185">Reference proteome</keyword>
<feature type="domain" description="Beta-lactamase class A catalytic" evidence="4">
    <location>
        <begin position="49"/>
        <end position="269"/>
    </location>
</feature>
<evidence type="ECO:0000313" key="6">
    <source>
        <dbReference type="Proteomes" id="UP000463975"/>
    </source>
</evidence>
<dbReference type="InterPro" id="IPR012338">
    <property type="entry name" value="Beta-lactam/transpept-like"/>
</dbReference>
<accession>A0A6P1NCU7</accession>
<dbReference type="PANTHER" id="PTHR35333">
    <property type="entry name" value="BETA-LACTAMASE"/>
    <property type="match status" value="1"/>
</dbReference>